<keyword evidence="1" id="KW-0472">Membrane</keyword>
<evidence type="ECO:0000256" key="1">
    <source>
        <dbReference type="SAM" id="Phobius"/>
    </source>
</evidence>
<organism evidence="5 6">
    <name type="scientific">Streptomyces spectabilis</name>
    <dbReference type="NCBI Taxonomy" id="68270"/>
    <lineage>
        <taxon>Bacteria</taxon>
        <taxon>Bacillati</taxon>
        <taxon>Actinomycetota</taxon>
        <taxon>Actinomycetes</taxon>
        <taxon>Kitasatosporales</taxon>
        <taxon>Streptomycetaceae</taxon>
        <taxon>Streptomyces</taxon>
    </lineage>
</organism>
<feature type="signal peptide" evidence="2">
    <location>
        <begin position="1"/>
        <end position="28"/>
    </location>
</feature>
<evidence type="ECO:0000313" key="5">
    <source>
        <dbReference type="EMBL" id="QEV64262.1"/>
    </source>
</evidence>
<dbReference type="EMBL" id="CP023690">
    <property type="protein sequence ID" value="QEV64262.1"/>
    <property type="molecule type" value="Genomic_DNA"/>
</dbReference>
<dbReference type="OrthoDB" id="4335420at2"/>
<dbReference type="InterPro" id="IPR046253">
    <property type="entry name" value="DUF6286"/>
</dbReference>
<gene>
    <name evidence="5" type="ORF">CP982_40870</name>
    <name evidence="4" type="ORF">FHS40_001587</name>
</gene>
<keyword evidence="1" id="KW-0812">Transmembrane</keyword>
<reference evidence="4 7" key="2">
    <citation type="submission" date="2020-08" db="EMBL/GenBank/DDBJ databases">
        <title>Genomic Encyclopedia of Type Strains, Phase III (KMG-III): the genomes of soil and plant-associated and newly described type strains.</title>
        <authorList>
            <person name="Whitman W."/>
        </authorList>
    </citation>
    <scope>NUCLEOTIDE SEQUENCE [LARGE SCALE GENOMIC DNA]</scope>
    <source>
        <strain evidence="4 7">CECT 3146</strain>
    </source>
</reference>
<dbReference type="Proteomes" id="UP000326505">
    <property type="component" value="Chromosome"/>
</dbReference>
<evidence type="ECO:0000313" key="4">
    <source>
        <dbReference type="EMBL" id="MBB5102534.1"/>
    </source>
</evidence>
<dbReference type="KEGG" id="sspb:CP982_40870"/>
<dbReference type="RefSeq" id="WP_150515118.1">
    <property type="nucleotide sequence ID" value="NZ_BMSQ01000010.1"/>
</dbReference>
<dbReference type="Proteomes" id="UP000549009">
    <property type="component" value="Unassembled WGS sequence"/>
</dbReference>
<name>A0A5P2XP77_STRST</name>
<feature type="domain" description="DUF6286" evidence="3">
    <location>
        <begin position="88"/>
        <end position="177"/>
    </location>
</feature>
<accession>A0A5P2XP77</accession>
<feature type="chain" id="PRO_5044623465" description="DUF6286 domain-containing protein" evidence="2">
    <location>
        <begin position="29"/>
        <end position="200"/>
    </location>
</feature>
<dbReference type="EMBL" id="JACHJD010000002">
    <property type="protein sequence ID" value="MBB5102534.1"/>
    <property type="molecule type" value="Genomic_DNA"/>
</dbReference>
<dbReference type="AlphaFoldDB" id="A0A5P2XP77"/>
<feature type="transmembrane region" description="Helical" evidence="1">
    <location>
        <begin position="64"/>
        <end position="87"/>
    </location>
</feature>
<reference evidence="5 6" key="1">
    <citation type="submission" date="2017-09" db="EMBL/GenBank/DDBJ databases">
        <authorList>
            <person name="Lee N."/>
            <person name="Cho B.-K."/>
        </authorList>
    </citation>
    <scope>NUCLEOTIDE SEQUENCE [LARGE SCALE GENOMIC DNA]</scope>
    <source>
        <strain evidence="5 6">ATCC 27465</strain>
    </source>
</reference>
<proteinExistence type="predicted"/>
<evidence type="ECO:0000313" key="7">
    <source>
        <dbReference type="Proteomes" id="UP000549009"/>
    </source>
</evidence>
<protein>
    <recommendedName>
        <fullName evidence="3">DUF6286 domain-containing protein</fullName>
    </recommendedName>
</protein>
<keyword evidence="2" id="KW-0732">Signal</keyword>
<sequence length="200" mass="21339">MSGLRSTANRAALLVTGGLAVLAGAALASTTDAVRRRLPEGWARLDPDRVWLDAAALDRWRAHALWPAAVIAALALGVLAFGAWAAYGIRPGRLRRLPLGDPRPAKDGGITLSGTALAAALTDRARSTPGVDRARVRLHGRPRRLRAHVTVTLTPGAAPAAVLQRLARGTLAEARESVAPRTLRTEIHFEVRPHAARRLR</sequence>
<evidence type="ECO:0000256" key="2">
    <source>
        <dbReference type="SAM" id="SignalP"/>
    </source>
</evidence>
<keyword evidence="1" id="KW-1133">Transmembrane helix</keyword>
<evidence type="ECO:0000259" key="3">
    <source>
        <dbReference type="Pfam" id="PF19803"/>
    </source>
</evidence>
<evidence type="ECO:0000313" key="6">
    <source>
        <dbReference type="Proteomes" id="UP000326505"/>
    </source>
</evidence>
<dbReference type="Pfam" id="PF19803">
    <property type="entry name" value="DUF6286"/>
    <property type="match status" value="1"/>
</dbReference>
<keyword evidence="7" id="KW-1185">Reference proteome</keyword>